<keyword evidence="9" id="KW-0066">ATP synthesis</keyword>
<evidence type="ECO:0000313" key="11">
    <source>
        <dbReference type="Proteomes" id="UP000216998"/>
    </source>
</evidence>
<dbReference type="InterPro" id="IPR035968">
    <property type="entry name" value="ATP_synth_F1_ATPase_gsu"/>
</dbReference>
<proteinExistence type="inferred from homology"/>
<protein>
    <submittedName>
        <fullName evidence="10">Uncharacterized protein</fullName>
    </submittedName>
</protein>
<evidence type="ECO:0000256" key="7">
    <source>
        <dbReference type="ARBA" id="ARBA00023136"/>
    </source>
</evidence>
<evidence type="ECO:0000256" key="6">
    <source>
        <dbReference type="ARBA" id="ARBA00023065"/>
    </source>
</evidence>
<dbReference type="EMBL" id="NOXU01000021">
    <property type="protein sequence ID" value="OYQ36673.1"/>
    <property type="molecule type" value="Genomic_DNA"/>
</dbReference>
<dbReference type="GO" id="GO:0046933">
    <property type="term" value="F:proton-transporting ATP synthase activity, rotational mechanism"/>
    <property type="evidence" value="ECO:0007669"/>
    <property type="project" value="InterPro"/>
</dbReference>
<keyword evidence="11" id="KW-1185">Reference proteome</keyword>
<dbReference type="OrthoDB" id="7344645at2"/>
<accession>A0A255Z569</accession>
<dbReference type="SUPFAM" id="SSF52943">
    <property type="entry name" value="ATP synthase (F1-ATPase), gamma subunit"/>
    <property type="match status" value="1"/>
</dbReference>
<comment type="similarity">
    <text evidence="3">Belongs to the ATPase gamma chain family.</text>
</comment>
<keyword evidence="6" id="KW-0406">Ion transport</keyword>
<evidence type="ECO:0000256" key="3">
    <source>
        <dbReference type="ARBA" id="ARBA00007681"/>
    </source>
</evidence>
<dbReference type="InterPro" id="IPR000131">
    <property type="entry name" value="ATP_synth_F1_gsu"/>
</dbReference>
<dbReference type="Proteomes" id="UP000216998">
    <property type="component" value="Unassembled WGS sequence"/>
</dbReference>
<gene>
    <name evidence="10" type="ORF">CHU95_03675</name>
</gene>
<comment type="subcellular location">
    <subcellularLocation>
        <location evidence="2">Membrane</location>
        <topology evidence="2">Peripheral membrane protein</topology>
    </subcellularLocation>
</comment>
<sequence>MSVAALDYRLSTLTALLGVVEALRSLTAAKQQKALSVLPAIDGYAVAAQECIRLLAPERATAGDKVTIVLGPDAGFTGGLAGRLAAAVPVGCSPLVVGSRLQAAFHARSWPVITVEGTSSRVEALPALATKLTNLLPADAAVAVISAKGHEIVCTKLPPLATRPGRHDLLMPLPGEVLLAAAGQQDREARLLHLLVLNHVAEQMARLTTLTGARERIRDRCASLSVELSMARQDGISQEIADLWAGRRVLQH</sequence>
<name>A0A255Z569_9PROT</name>
<keyword evidence="5" id="KW-0375">Hydrogen ion transport</keyword>
<keyword evidence="8" id="KW-0139">CF(1)</keyword>
<evidence type="ECO:0000256" key="5">
    <source>
        <dbReference type="ARBA" id="ARBA00022781"/>
    </source>
</evidence>
<keyword evidence="7" id="KW-0472">Membrane</keyword>
<evidence type="ECO:0000256" key="2">
    <source>
        <dbReference type="ARBA" id="ARBA00004170"/>
    </source>
</evidence>
<evidence type="ECO:0000313" key="10">
    <source>
        <dbReference type="EMBL" id="OYQ36673.1"/>
    </source>
</evidence>
<keyword evidence="4" id="KW-0813">Transport</keyword>
<dbReference type="AlphaFoldDB" id="A0A255Z569"/>
<dbReference type="RefSeq" id="WP_094453859.1">
    <property type="nucleotide sequence ID" value="NZ_NOXU01000021.1"/>
</dbReference>
<evidence type="ECO:0000256" key="1">
    <source>
        <dbReference type="ARBA" id="ARBA00003456"/>
    </source>
</evidence>
<evidence type="ECO:0000256" key="9">
    <source>
        <dbReference type="ARBA" id="ARBA00023310"/>
    </source>
</evidence>
<dbReference type="GO" id="GO:0045259">
    <property type="term" value="C:proton-transporting ATP synthase complex"/>
    <property type="evidence" value="ECO:0007669"/>
    <property type="project" value="UniProtKB-KW"/>
</dbReference>
<reference evidence="10 11" key="1">
    <citation type="submission" date="2017-07" db="EMBL/GenBank/DDBJ databases">
        <title>Niveispirillum cyanobacteriorum sp. nov., isolated from cyanobacterial aggregates in a eutrophic lake.</title>
        <authorList>
            <person name="Cai H."/>
        </authorList>
    </citation>
    <scope>NUCLEOTIDE SEQUENCE [LARGE SCALE GENOMIC DNA]</scope>
    <source>
        <strain evidence="11">TH1-14</strain>
    </source>
</reference>
<comment type="function">
    <text evidence="1">Produces ATP from ADP in the presence of a proton gradient across the membrane. The gamma chain is believed to be important in regulating ATPase activity and the flow of protons through the CF(0) complex.</text>
</comment>
<evidence type="ECO:0000256" key="8">
    <source>
        <dbReference type="ARBA" id="ARBA00023196"/>
    </source>
</evidence>
<organism evidence="10 11">
    <name type="scientific">Niveispirillum lacus</name>
    <dbReference type="NCBI Taxonomy" id="1981099"/>
    <lineage>
        <taxon>Bacteria</taxon>
        <taxon>Pseudomonadati</taxon>
        <taxon>Pseudomonadota</taxon>
        <taxon>Alphaproteobacteria</taxon>
        <taxon>Rhodospirillales</taxon>
        <taxon>Azospirillaceae</taxon>
        <taxon>Niveispirillum</taxon>
    </lineage>
</organism>
<dbReference type="Gene3D" id="3.40.1380.10">
    <property type="match status" value="1"/>
</dbReference>
<evidence type="ECO:0000256" key="4">
    <source>
        <dbReference type="ARBA" id="ARBA00022448"/>
    </source>
</evidence>
<dbReference type="Gene3D" id="1.10.287.80">
    <property type="entry name" value="ATP synthase, gamma subunit, helix hairpin domain"/>
    <property type="match status" value="1"/>
</dbReference>
<comment type="caution">
    <text evidence="10">The sequence shown here is derived from an EMBL/GenBank/DDBJ whole genome shotgun (WGS) entry which is preliminary data.</text>
</comment>
<dbReference type="Pfam" id="PF00231">
    <property type="entry name" value="ATP-synt"/>
    <property type="match status" value="1"/>
</dbReference>